<evidence type="ECO:0000256" key="2">
    <source>
        <dbReference type="ARBA" id="ARBA00022692"/>
    </source>
</evidence>
<evidence type="ECO:0000256" key="1">
    <source>
        <dbReference type="ARBA" id="ARBA00004127"/>
    </source>
</evidence>
<dbReference type="OrthoDB" id="199599at2759"/>
<keyword evidence="2 6" id="KW-0812">Transmembrane</keyword>
<evidence type="ECO:0000259" key="7">
    <source>
        <dbReference type="Pfam" id="PF02656"/>
    </source>
</evidence>
<evidence type="ECO:0000256" key="4">
    <source>
        <dbReference type="ARBA" id="ARBA00023136"/>
    </source>
</evidence>
<dbReference type="Proteomes" id="UP000184383">
    <property type="component" value="Unassembled WGS sequence"/>
</dbReference>
<dbReference type="VEuPathDB" id="FungiDB:ASPWEDRAFT_688999"/>
<accession>A0A1L9R8Q2</accession>
<dbReference type="RefSeq" id="XP_040684914.1">
    <property type="nucleotide sequence ID" value="XM_040838993.1"/>
</dbReference>
<feature type="transmembrane region" description="Helical" evidence="6">
    <location>
        <begin position="159"/>
        <end position="181"/>
    </location>
</feature>
<feature type="transmembrane region" description="Helical" evidence="6">
    <location>
        <begin position="201"/>
        <end position="222"/>
    </location>
</feature>
<evidence type="ECO:0000256" key="5">
    <source>
        <dbReference type="SAM" id="MobiDB-lite"/>
    </source>
</evidence>
<evidence type="ECO:0000256" key="3">
    <source>
        <dbReference type="ARBA" id="ARBA00022989"/>
    </source>
</evidence>
<sequence>MVHRDDHQPEWGFGPLSNPVSGTRHRSPIRSSLSEPDTLELHEIQTHEENDDEEVSGASISSGEYRITTRRTVSRTSRCSSEESKGLWGRVKRFWTRNVVLTVPQKSNRDHFALERTFLAYIRTSVMIAMQGVLIALLFRLQRRTAQPKKGPGFYEIGIPLSIAYHSVALLVALIGANRFWRQQHAIGLGKVHVGGWELNVIGFLIAALLISTLILTVYAIINIDKRPL</sequence>
<reference evidence="9" key="1">
    <citation type="journal article" date="2017" name="Genome Biol.">
        <title>Comparative genomics reveals high biological diversity and specific adaptations in the industrially and medically important fungal genus Aspergillus.</title>
        <authorList>
            <person name="de Vries R.P."/>
            <person name="Riley R."/>
            <person name="Wiebenga A."/>
            <person name="Aguilar-Osorio G."/>
            <person name="Amillis S."/>
            <person name="Uchima C.A."/>
            <person name="Anderluh G."/>
            <person name="Asadollahi M."/>
            <person name="Askin M."/>
            <person name="Barry K."/>
            <person name="Battaglia E."/>
            <person name="Bayram O."/>
            <person name="Benocci T."/>
            <person name="Braus-Stromeyer S.A."/>
            <person name="Caldana C."/>
            <person name="Canovas D."/>
            <person name="Cerqueira G.C."/>
            <person name="Chen F."/>
            <person name="Chen W."/>
            <person name="Choi C."/>
            <person name="Clum A."/>
            <person name="Dos Santos R.A."/>
            <person name="Damasio A.R."/>
            <person name="Diallinas G."/>
            <person name="Emri T."/>
            <person name="Fekete E."/>
            <person name="Flipphi M."/>
            <person name="Freyberg S."/>
            <person name="Gallo A."/>
            <person name="Gournas C."/>
            <person name="Habgood R."/>
            <person name="Hainaut M."/>
            <person name="Harispe M.L."/>
            <person name="Henrissat B."/>
            <person name="Hilden K.S."/>
            <person name="Hope R."/>
            <person name="Hossain A."/>
            <person name="Karabika E."/>
            <person name="Karaffa L."/>
            <person name="Karanyi Z."/>
            <person name="Krasevec N."/>
            <person name="Kuo A."/>
            <person name="Kusch H."/>
            <person name="LaButti K."/>
            <person name="Lagendijk E.L."/>
            <person name="Lapidus A."/>
            <person name="Levasseur A."/>
            <person name="Lindquist E."/>
            <person name="Lipzen A."/>
            <person name="Logrieco A.F."/>
            <person name="MacCabe A."/>
            <person name="Maekelae M.R."/>
            <person name="Malavazi I."/>
            <person name="Melin P."/>
            <person name="Meyer V."/>
            <person name="Mielnichuk N."/>
            <person name="Miskei M."/>
            <person name="Molnar A.P."/>
            <person name="Mule G."/>
            <person name="Ngan C.Y."/>
            <person name="Orejas M."/>
            <person name="Orosz E."/>
            <person name="Ouedraogo J.P."/>
            <person name="Overkamp K.M."/>
            <person name="Park H.-S."/>
            <person name="Perrone G."/>
            <person name="Piumi F."/>
            <person name="Punt P.J."/>
            <person name="Ram A.F."/>
            <person name="Ramon A."/>
            <person name="Rauscher S."/>
            <person name="Record E."/>
            <person name="Riano-Pachon D.M."/>
            <person name="Robert V."/>
            <person name="Roehrig J."/>
            <person name="Ruller R."/>
            <person name="Salamov A."/>
            <person name="Salih N.S."/>
            <person name="Samson R.A."/>
            <person name="Sandor E."/>
            <person name="Sanguinetti M."/>
            <person name="Schuetze T."/>
            <person name="Sepcic K."/>
            <person name="Shelest E."/>
            <person name="Sherlock G."/>
            <person name="Sophianopoulou V."/>
            <person name="Squina F.M."/>
            <person name="Sun H."/>
            <person name="Susca A."/>
            <person name="Todd R.B."/>
            <person name="Tsang A."/>
            <person name="Unkles S.E."/>
            <person name="van de Wiele N."/>
            <person name="van Rossen-Uffink D."/>
            <person name="Oliveira J.V."/>
            <person name="Vesth T.C."/>
            <person name="Visser J."/>
            <person name="Yu J.-H."/>
            <person name="Zhou M."/>
            <person name="Andersen M.R."/>
            <person name="Archer D.B."/>
            <person name="Baker S.E."/>
            <person name="Benoit I."/>
            <person name="Brakhage A.A."/>
            <person name="Braus G.H."/>
            <person name="Fischer R."/>
            <person name="Frisvad J.C."/>
            <person name="Goldman G.H."/>
            <person name="Houbraken J."/>
            <person name="Oakley B."/>
            <person name="Pocsi I."/>
            <person name="Scazzocchio C."/>
            <person name="Seiboth B."/>
            <person name="vanKuyk P.A."/>
            <person name="Wortman J."/>
            <person name="Dyer P.S."/>
            <person name="Grigoriev I.V."/>
        </authorList>
    </citation>
    <scope>NUCLEOTIDE SEQUENCE [LARGE SCALE GENOMIC DNA]</scope>
    <source>
        <strain evidence="9">DTO 134E9</strain>
    </source>
</reference>
<keyword evidence="4 6" id="KW-0472">Membrane</keyword>
<dbReference type="GeneID" id="63754841"/>
<keyword evidence="3 6" id="KW-1133">Transmembrane helix</keyword>
<feature type="transmembrane region" description="Helical" evidence="6">
    <location>
        <begin position="118"/>
        <end position="139"/>
    </location>
</feature>
<feature type="region of interest" description="Disordered" evidence="5">
    <location>
        <begin position="1"/>
        <end position="38"/>
    </location>
</feature>
<evidence type="ECO:0000313" key="8">
    <source>
        <dbReference type="EMBL" id="OJJ31237.1"/>
    </source>
</evidence>
<dbReference type="EMBL" id="KV878216">
    <property type="protein sequence ID" value="OJJ31237.1"/>
    <property type="molecule type" value="Genomic_DNA"/>
</dbReference>
<dbReference type="Pfam" id="PF02656">
    <property type="entry name" value="DUF202"/>
    <property type="match status" value="1"/>
</dbReference>
<dbReference type="PANTHER" id="PTHR34187">
    <property type="entry name" value="FGR18P"/>
    <property type="match status" value="1"/>
</dbReference>
<dbReference type="STRING" id="1073089.A0A1L9R8Q2"/>
<dbReference type="AlphaFoldDB" id="A0A1L9R8Q2"/>
<dbReference type="InterPro" id="IPR003807">
    <property type="entry name" value="DUF202"/>
</dbReference>
<gene>
    <name evidence="8" type="ORF">ASPWEDRAFT_688999</name>
</gene>
<keyword evidence="9" id="KW-1185">Reference proteome</keyword>
<proteinExistence type="predicted"/>
<evidence type="ECO:0000313" key="9">
    <source>
        <dbReference type="Proteomes" id="UP000184383"/>
    </source>
</evidence>
<dbReference type="PANTHER" id="PTHR34187:SF1">
    <property type="entry name" value="DUF202 DOMAIN-CONTAINING PROTEIN"/>
    <property type="match status" value="1"/>
</dbReference>
<name>A0A1L9R8Q2_ASPWE</name>
<dbReference type="GO" id="GO:0012505">
    <property type="term" value="C:endomembrane system"/>
    <property type="evidence" value="ECO:0007669"/>
    <property type="project" value="UniProtKB-SubCell"/>
</dbReference>
<comment type="subcellular location">
    <subcellularLocation>
        <location evidence="1">Endomembrane system</location>
        <topology evidence="1">Multi-pass membrane protein</topology>
    </subcellularLocation>
</comment>
<organism evidence="8 9">
    <name type="scientific">Aspergillus wentii DTO 134E9</name>
    <dbReference type="NCBI Taxonomy" id="1073089"/>
    <lineage>
        <taxon>Eukaryota</taxon>
        <taxon>Fungi</taxon>
        <taxon>Dikarya</taxon>
        <taxon>Ascomycota</taxon>
        <taxon>Pezizomycotina</taxon>
        <taxon>Eurotiomycetes</taxon>
        <taxon>Eurotiomycetidae</taxon>
        <taxon>Eurotiales</taxon>
        <taxon>Aspergillaceae</taxon>
        <taxon>Aspergillus</taxon>
        <taxon>Aspergillus subgen. Cremei</taxon>
    </lineage>
</organism>
<feature type="domain" description="DUF202" evidence="7">
    <location>
        <begin position="109"/>
        <end position="186"/>
    </location>
</feature>
<evidence type="ECO:0000256" key="6">
    <source>
        <dbReference type="SAM" id="Phobius"/>
    </source>
</evidence>
<dbReference type="InterPro" id="IPR052053">
    <property type="entry name" value="IM_YidH-like"/>
</dbReference>
<protein>
    <recommendedName>
        <fullName evidence="7">DUF202 domain-containing protein</fullName>
    </recommendedName>
</protein>